<feature type="region of interest" description="Disordered" evidence="5">
    <location>
        <begin position="581"/>
        <end position="604"/>
    </location>
</feature>
<gene>
    <name evidence="8" type="ORF">ALECFALPRED_002383</name>
</gene>
<dbReference type="InterPro" id="IPR005829">
    <property type="entry name" value="Sugar_transporter_CS"/>
</dbReference>
<dbReference type="AlphaFoldDB" id="A0A8H3FK99"/>
<proteinExistence type="predicted"/>
<keyword evidence="2 6" id="KW-0812">Transmembrane</keyword>
<dbReference type="OrthoDB" id="3026777at2759"/>
<dbReference type="Pfam" id="PF07690">
    <property type="entry name" value="MFS_1"/>
    <property type="match status" value="1"/>
</dbReference>
<feature type="compositionally biased region" description="Basic and acidic residues" evidence="5">
    <location>
        <begin position="61"/>
        <end position="72"/>
    </location>
</feature>
<evidence type="ECO:0000256" key="6">
    <source>
        <dbReference type="SAM" id="Phobius"/>
    </source>
</evidence>
<sequence>MENEEVFEADVVHGLEQMHSHSPYRPTPKGHDTVKAPSANLESEREIHHEESPLLLPNRGDGGRETSEHGVSETRGSPKWNGEGDFEGRPWWNKPSVFWLLPPYFLFTLAYGGTLVPRINLILSLICEEYFSEKSLHDPSFQMMPIILGGENPQCRIPEVQSLVSKFTLYCNLASGLLSAIISPKLGALSDRYGRKWMMSVTILGSILCEIVIVVVARYPNTFSVNWILLGYVFDGLGGTFIAAMALSFAYASDCTVPDKRNVVFGYYHGCLFCGIAIGPILAGYIVKATGQLLSIFYIALGAHSAFLLFLLFVVPESLSQKRQLQAREKSEFVGVGEHQTLSEWYHYTIELFTNMFKPLTILWPTGAGTNPAVRRNLAFLAAVDTTVFGVAMGSLAVVIIYIEYEFGWGILETSAFVSIVNISRVFTLLVILPVASRILRGPRSNTEQRLSGCDSIDLAIIRTAIFFDLLGYIGYATVRTGSLFIICGAIASIGGMGSPSLQAALTKHVPPDRTGQVLGAMGLLHASARVVAPTIFNLIYAGTVGKFTQTVFVCLAATFGVAFILSWFIRPHVYWDQKEQSNDSISDGRANEDIFQGDGGTVR</sequence>
<feature type="transmembrane region" description="Helical" evidence="6">
    <location>
        <begin position="415"/>
        <end position="436"/>
    </location>
</feature>
<dbReference type="PANTHER" id="PTHR23507">
    <property type="entry name" value="ZGC:174356"/>
    <property type="match status" value="1"/>
</dbReference>
<feature type="compositionally biased region" description="Basic and acidic residues" evidence="5">
    <location>
        <begin position="42"/>
        <end position="52"/>
    </location>
</feature>
<evidence type="ECO:0000256" key="1">
    <source>
        <dbReference type="ARBA" id="ARBA00004141"/>
    </source>
</evidence>
<dbReference type="SUPFAM" id="SSF103473">
    <property type="entry name" value="MFS general substrate transporter"/>
    <property type="match status" value="1"/>
</dbReference>
<evidence type="ECO:0000256" key="4">
    <source>
        <dbReference type="ARBA" id="ARBA00023136"/>
    </source>
</evidence>
<dbReference type="Proteomes" id="UP000664203">
    <property type="component" value="Unassembled WGS sequence"/>
</dbReference>
<dbReference type="GO" id="GO:0016020">
    <property type="term" value="C:membrane"/>
    <property type="evidence" value="ECO:0007669"/>
    <property type="project" value="UniProtKB-SubCell"/>
</dbReference>
<feature type="transmembrane region" description="Helical" evidence="6">
    <location>
        <begin position="518"/>
        <end position="542"/>
    </location>
</feature>
<feature type="transmembrane region" description="Helical" evidence="6">
    <location>
        <begin position="548"/>
        <end position="570"/>
    </location>
</feature>
<dbReference type="GO" id="GO:0022857">
    <property type="term" value="F:transmembrane transporter activity"/>
    <property type="evidence" value="ECO:0007669"/>
    <property type="project" value="InterPro"/>
</dbReference>
<dbReference type="EMBL" id="CAJPDR010000169">
    <property type="protein sequence ID" value="CAF9923458.1"/>
    <property type="molecule type" value="Genomic_DNA"/>
</dbReference>
<feature type="transmembrane region" description="Helical" evidence="6">
    <location>
        <begin position="264"/>
        <end position="287"/>
    </location>
</feature>
<keyword evidence="9" id="KW-1185">Reference proteome</keyword>
<keyword evidence="4 6" id="KW-0472">Membrane</keyword>
<dbReference type="PROSITE" id="PS50850">
    <property type="entry name" value="MFS"/>
    <property type="match status" value="1"/>
</dbReference>
<dbReference type="InterPro" id="IPR036259">
    <property type="entry name" value="MFS_trans_sf"/>
</dbReference>
<evidence type="ECO:0000313" key="9">
    <source>
        <dbReference type="Proteomes" id="UP000664203"/>
    </source>
</evidence>
<dbReference type="Gene3D" id="1.20.1250.20">
    <property type="entry name" value="MFS general substrate transporter like domains"/>
    <property type="match status" value="1"/>
</dbReference>
<evidence type="ECO:0000259" key="7">
    <source>
        <dbReference type="PROSITE" id="PS50850"/>
    </source>
</evidence>
<feature type="domain" description="Major facilitator superfamily (MFS) profile" evidence="7">
    <location>
        <begin position="96"/>
        <end position="575"/>
    </location>
</feature>
<comment type="subcellular location">
    <subcellularLocation>
        <location evidence="1">Membrane</location>
        <topology evidence="1">Multi-pass membrane protein</topology>
    </subcellularLocation>
</comment>
<keyword evidence="3 6" id="KW-1133">Transmembrane helix</keyword>
<evidence type="ECO:0000256" key="3">
    <source>
        <dbReference type="ARBA" id="ARBA00022989"/>
    </source>
</evidence>
<feature type="transmembrane region" description="Helical" evidence="6">
    <location>
        <begin position="293"/>
        <end position="315"/>
    </location>
</feature>
<dbReference type="PANTHER" id="PTHR23507:SF40">
    <property type="entry name" value="TETRACYCLINE-EFFLUX TRANSPORTER"/>
    <property type="match status" value="1"/>
</dbReference>
<evidence type="ECO:0000256" key="2">
    <source>
        <dbReference type="ARBA" id="ARBA00022692"/>
    </source>
</evidence>
<feature type="transmembrane region" description="Helical" evidence="6">
    <location>
        <begin position="97"/>
        <end position="116"/>
    </location>
</feature>
<name>A0A8H3FK99_9LECA</name>
<dbReference type="PROSITE" id="PS00216">
    <property type="entry name" value="SUGAR_TRANSPORT_1"/>
    <property type="match status" value="1"/>
</dbReference>
<feature type="transmembrane region" description="Helical" evidence="6">
    <location>
        <begin position="378"/>
        <end position="403"/>
    </location>
</feature>
<organism evidence="8 9">
    <name type="scientific">Alectoria fallacina</name>
    <dbReference type="NCBI Taxonomy" id="1903189"/>
    <lineage>
        <taxon>Eukaryota</taxon>
        <taxon>Fungi</taxon>
        <taxon>Dikarya</taxon>
        <taxon>Ascomycota</taxon>
        <taxon>Pezizomycotina</taxon>
        <taxon>Lecanoromycetes</taxon>
        <taxon>OSLEUM clade</taxon>
        <taxon>Lecanoromycetidae</taxon>
        <taxon>Lecanorales</taxon>
        <taxon>Lecanorineae</taxon>
        <taxon>Parmeliaceae</taxon>
        <taxon>Alectoria</taxon>
    </lineage>
</organism>
<feature type="transmembrane region" description="Helical" evidence="6">
    <location>
        <begin position="197"/>
        <end position="217"/>
    </location>
</feature>
<evidence type="ECO:0000313" key="8">
    <source>
        <dbReference type="EMBL" id="CAF9923458.1"/>
    </source>
</evidence>
<feature type="transmembrane region" description="Helical" evidence="6">
    <location>
        <begin position="229"/>
        <end position="252"/>
    </location>
</feature>
<reference evidence="8" key="1">
    <citation type="submission" date="2021-03" db="EMBL/GenBank/DDBJ databases">
        <authorList>
            <person name="Tagirdzhanova G."/>
        </authorList>
    </citation>
    <scope>NUCLEOTIDE SEQUENCE</scope>
</reference>
<comment type="caution">
    <text evidence="8">The sequence shown here is derived from an EMBL/GenBank/DDBJ whole genome shotgun (WGS) entry which is preliminary data.</text>
</comment>
<feature type="transmembrane region" description="Helical" evidence="6">
    <location>
        <begin position="482"/>
        <end position="506"/>
    </location>
</feature>
<dbReference type="InterPro" id="IPR011701">
    <property type="entry name" value="MFS"/>
</dbReference>
<accession>A0A8H3FK99</accession>
<evidence type="ECO:0000256" key="5">
    <source>
        <dbReference type="SAM" id="MobiDB-lite"/>
    </source>
</evidence>
<dbReference type="InterPro" id="IPR020846">
    <property type="entry name" value="MFS_dom"/>
</dbReference>
<protein>
    <recommendedName>
        <fullName evidence="7">Major facilitator superfamily (MFS) profile domain-containing protein</fullName>
    </recommendedName>
</protein>
<feature type="region of interest" description="Disordered" evidence="5">
    <location>
        <begin position="19"/>
        <end position="83"/>
    </location>
</feature>